<reference evidence="2" key="1">
    <citation type="journal article" date="2019" name="Int. J. Syst. Evol. Microbiol.">
        <title>The Global Catalogue of Microorganisms (GCM) 10K type strain sequencing project: providing services to taxonomists for standard genome sequencing and annotation.</title>
        <authorList>
            <consortium name="The Broad Institute Genomics Platform"/>
            <consortium name="The Broad Institute Genome Sequencing Center for Infectious Disease"/>
            <person name="Wu L."/>
            <person name="Ma J."/>
        </authorList>
    </citation>
    <scope>NUCLEOTIDE SEQUENCE [LARGE SCALE GENOMIC DNA]</scope>
    <source>
        <strain evidence="2">JCM 3399</strain>
    </source>
</reference>
<evidence type="ECO:0008006" key="3">
    <source>
        <dbReference type="Google" id="ProtNLM"/>
    </source>
</evidence>
<gene>
    <name evidence="1" type="ORF">GCM10010211_82440</name>
</gene>
<dbReference type="Gene3D" id="1.25.40.10">
    <property type="entry name" value="Tetratricopeptide repeat domain"/>
    <property type="match status" value="1"/>
</dbReference>
<name>A0ABQ2VP10_9ACTN</name>
<keyword evidence="2" id="KW-1185">Reference proteome</keyword>
<dbReference type="SUPFAM" id="SSF48452">
    <property type="entry name" value="TPR-like"/>
    <property type="match status" value="1"/>
</dbReference>
<sequence length="483" mass="53268">MLLIARSVRGWWSPLKDALRDRGLPTRSIGLSSLTEEIAPEKLFCAARDGFAKMLAIDDGLPGTSPLGIHQWDRFRHVLALHTSALVEVCARLLPGPERTAAISSYLLDRERRYWEDLYEGQRIRLPVGKLALATYTAALTSALDHDAGLDALACLDRGSADSGQVLADHATAYPPFNGHTVLEPLHPHWLAQDYLALITPGDPLSFETSEPWALRAPVHLLATPTQSEEKKAASTWPAWLRPAVSTLIETSQRWPHIATGQLVPLLTDHPHLALAAGKTLTAITDIAHLPTAFAADVASSLQGLGEYLHMAEDAEELEKALEATQLALDLYHALGAHEPADAFVSQQAESLSALSSLQRRTGQLESASQTAARAVGLYRRLAHEFHQVAYARELAVALYRQAQVLASQKNWYEALAAIKECLDIYRAEYLATPNSLPTTVFIDSLYETRILHAEVLASLGRTEEADEIRRQLTTGRWWYLSW</sequence>
<dbReference type="InterPro" id="IPR011990">
    <property type="entry name" value="TPR-like_helical_dom_sf"/>
</dbReference>
<organism evidence="1 2">
    <name type="scientific">Streptomyces albospinus</name>
    <dbReference type="NCBI Taxonomy" id="285515"/>
    <lineage>
        <taxon>Bacteria</taxon>
        <taxon>Bacillati</taxon>
        <taxon>Actinomycetota</taxon>
        <taxon>Actinomycetes</taxon>
        <taxon>Kitasatosporales</taxon>
        <taxon>Streptomycetaceae</taxon>
        <taxon>Streptomyces</taxon>
    </lineage>
</organism>
<accession>A0ABQ2VP10</accession>
<proteinExistence type="predicted"/>
<comment type="caution">
    <text evidence="1">The sequence shown here is derived from an EMBL/GenBank/DDBJ whole genome shotgun (WGS) entry which is preliminary data.</text>
</comment>
<evidence type="ECO:0000313" key="2">
    <source>
        <dbReference type="Proteomes" id="UP000654471"/>
    </source>
</evidence>
<evidence type="ECO:0000313" key="1">
    <source>
        <dbReference type="EMBL" id="GGV02652.1"/>
    </source>
</evidence>
<dbReference type="EMBL" id="BMRP01000079">
    <property type="protein sequence ID" value="GGV02652.1"/>
    <property type="molecule type" value="Genomic_DNA"/>
</dbReference>
<dbReference type="Proteomes" id="UP000654471">
    <property type="component" value="Unassembled WGS sequence"/>
</dbReference>
<protein>
    <recommendedName>
        <fullName evidence="3">Tetratricopeptide repeat protein</fullName>
    </recommendedName>
</protein>